<proteinExistence type="predicted"/>
<protein>
    <submittedName>
        <fullName evidence="1">17974_t:CDS:1</fullName>
    </submittedName>
</protein>
<dbReference type="OrthoDB" id="4540587at2759"/>
<reference evidence="1" key="1">
    <citation type="submission" date="2022-08" db="EMBL/GenBank/DDBJ databases">
        <authorList>
            <person name="Kallberg Y."/>
            <person name="Tangrot J."/>
            <person name="Rosling A."/>
        </authorList>
    </citation>
    <scope>NUCLEOTIDE SEQUENCE</scope>
    <source>
        <strain evidence="1">Wild A</strain>
    </source>
</reference>
<accession>A0A9W4SXI6</accession>
<feature type="non-terminal residue" evidence="1">
    <location>
        <position position="162"/>
    </location>
</feature>
<keyword evidence="2" id="KW-1185">Reference proteome</keyword>
<dbReference type="InterPro" id="IPR043502">
    <property type="entry name" value="DNA/RNA_pol_sf"/>
</dbReference>
<dbReference type="SUPFAM" id="SSF56672">
    <property type="entry name" value="DNA/RNA polymerases"/>
    <property type="match status" value="1"/>
</dbReference>
<name>A0A9W4SXI6_9GLOM</name>
<sequence>CKTSITGKYNLNLVAEFILKKGFRIKYEDTDSLYLTCPDRYYEKCDEIFFKKELSKEAKKKYFRIKHEDVVKFKLKKLFMKEIETVKQDKSQLLKFIGEKIMRETIDINNMRSIHKIVEDTFRELSTQNELNNNEEADDDIFELEIPELEDAGEWEDNDDSG</sequence>
<dbReference type="Gene3D" id="3.90.1600.10">
    <property type="entry name" value="Palm domain of DNA polymerase"/>
    <property type="match status" value="1"/>
</dbReference>
<gene>
    <name evidence="1" type="ORF">FWILDA_LOCUS11933</name>
</gene>
<organism evidence="1 2">
    <name type="scientific">Funneliformis geosporum</name>
    <dbReference type="NCBI Taxonomy" id="1117311"/>
    <lineage>
        <taxon>Eukaryota</taxon>
        <taxon>Fungi</taxon>
        <taxon>Fungi incertae sedis</taxon>
        <taxon>Mucoromycota</taxon>
        <taxon>Glomeromycotina</taxon>
        <taxon>Glomeromycetes</taxon>
        <taxon>Glomerales</taxon>
        <taxon>Glomeraceae</taxon>
        <taxon>Funneliformis</taxon>
    </lineage>
</organism>
<evidence type="ECO:0000313" key="2">
    <source>
        <dbReference type="Proteomes" id="UP001153678"/>
    </source>
</evidence>
<dbReference type="InterPro" id="IPR023211">
    <property type="entry name" value="DNA_pol_palm_dom_sf"/>
</dbReference>
<dbReference type="Proteomes" id="UP001153678">
    <property type="component" value="Unassembled WGS sequence"/>
</dbReference>
<evidence type="ECO:0000313" key="1">
    <source>
        <dbReference type="EMBL" id="CAI2185149.1"/>
    </source>
</evidence>
<dbReference type="EMBL" id="CAMKVN010003598">
    <property type="protein sequence ID" value="CAI2185149.1"/>
    <property type="molecule type" value="Genomic_DNA"/>
</dbReference>
<dbReference type="AlphaFoldDB" id="A0A9W4SXI6"/>
<comment type="caution">
    <text evidence="1">The sequence shown here is derived from an EMBL/GenBank/DDBJ whole genome shotgun (WGS) entry which is preliminary data.</text>
</comment>